<organism evidence="7 8">
    <name type="scientific">Radiobacillus deserti</name>
    <dbReference type="NCBI Taxonomy" id="2594883"/>
    <lineage>
        <taxon>Bacteria</taxon>
        <taxon>Bacillati</taxon>
        <taxon>Bacillota</taxon>
        <taxon>Bacilli</taxon>
        <taxon>Bacillales</taxon>
        <taxon>Bacillaceae</taxon>
        <taxon>Radiobacillus</taxon>
    </lineage>
</organism>
<evidence type="ECO:0000313" key="7">
    <source>
        <dbReference type="EMBL" id="QDP39633.1"/>
    </source>
</evidence>
<dbReference type="PROSITE" id="PS01124">
    <property type="entry name" value="HTH_ARAC_FAMILY_2"/>
    <property type="match status" value="1"/>
</dbReference>
<dbReference type="EMBL" id="CP041666">
    <property type="protein sequence ID" value="QDP39633.1"/>
    <property type="molecule type" value="Genomic_DNA"/>
</dbReference>
<dbReference type="InterPro" id="IPR011006">
    <property type="entry name" value="CheY-like_superfamily"/>
</dbReference>
<dbReference type="PANTHER" id="PTHR43280:SF28">
    <property type="entry name" value="HTH-TYPE TRANSCRIPTIONAL ACTIVATOR RHAS"/>
    <property type="match status" value="1"/>
</dbReference>
<evidence type="ECO:0000256" key="4">
    <source>
        <dbReference type="PROSITE-ProRule" id="PRU00169"/>
    </source>
</evidence>
<dbReference type="Gene3D" id="1.10.10.60">
    <property type="entry name" value="Homeodomain-like"/>
    <property type="match status" value="2"/>
</dbReference>
<evidence type="ECO:0000259" key="5">
    <source>
        <dbReference type="PROSITE" id="PS01124"/>
    </source>
</evidence>
<keyword evidence="8" id="KW-1185">Reference proteome</keyword>
<keyword evidence="4" id="KW-0597">Phosphoprotein</keyword>
<evidence type="ECO:0000256" key="3">
    <source>
        <dbReference type="ARBA" id="ARBA00023163"/>
    </source>
</evidence>
<dbReference type="SMART" id="SM00448">
    <property type="entry name" value="REC"/>
    <property type="match status" value="1"/>
</dbReference>
<dbReference type="PROSITE" id="PS00041">
    <property type="entry name" value="HTH_ARAC_FAMILY_1"/>
    <property type="match status" value="1"/>
</dbReference>
<feature type="domain" description="HTH araC/xylS-type" evidence="5">
    <location>
        <begin position="408"/>
        <end position="506"/>
    </location>
</feature>
<evidence type="ECO:0000313" key="8">
    <source>
        <dbReference type="Proteomes" id="UP000315215"/>
    </source>
</evidence>
<dbReference type="AlphaFoldDB" id="A0A516KDZ6"/>
<evidence type="ECO:0000259" key="6">
    <source>
        <dbReference type="PROSITE" id="PS50110"/>
    </source>
</evidence>
<reference evidence="7 8" key="1">
    <citation type="submission" date="2019-07" db="EMBL/GenBank/DDBJ databases">
        <authorList>
            <person name="Li J."/>
        </authorList>
    </citation>
    <scope>NUCLEOTIDE SEQUENCE [LARGE SCALE GENOMIC DNA]</scope>
    <source>
        <strain evidence="7 8">TKL69</strain>
    </source>
</reference>
<name>A0A516KDZ6_9BACI</name>
<protein>
    <submittedName>
        <fullName evidence="7">Response regulator transcription factor</fullName>
    </submittedName>
</protein>
<dbReference type="PANTHER" id="PTHR43280">
    <property type="entry name" value="ARAC-FAMILY TRANSCRIPTIONAL REGULATOR"/>
    <property type="match status" value="1"/>
</dbReference>
<keyword evidence="1" id="KW-0805">Transcription regulation</keyword>
<dbReference type="KEGG" id="aqt:FN924_05245"/>
<dbReference type="SUPFAM" id="SSF46689">
    <property type="entry name" value="Homeodomain-like"/>
    <property type="match status" value="2"/>
</dbReference>
<dbReference type="GO" id="GO:0003700">
    <property type="term" value="F:DNA-binding transcription factor activity"/>
    <property type="evidence" value="ECO:0007669"/>
    <property type="project" value="InterPro"/>
</dbReference>
<evidence type="ECO:0000256" key="2">
    <source>
        <dbReference type="ARBA" id="ARBA00023125"/>
    </source>
</evidence>
<dbReference type="Pfam" id="PF12833">
    <property type="entry name" value="HTH_18"/>
    <property type="match status" value="1"/>
</dbReference>
<dbReference type="InterPro" id="IPR001789">
    <property type="entry name" value="Sig_transdc_resp-reg_receiver"/>
</dbReference>
<dbReference type="SUPFAM" id="SSF52172">
    <property type="entry name" value="CheY-like"/>
    <property type="match status" value="1"/>
</dbReference>
<keyword evidence="3" id="KW-0804">Transcription</keyword>
<dbReference type="InterPro" id="IPR018062">
    <property type="entry name" value="HTH_AraC-typ_CS"/>
</dbReference>
<dbReference type="GO" id="GO:0043565">
    <property type="term" value="F:sequence-specific DNA binding"/>
    <property type="evidence" value="ECO:0007669"/>
    <property type="project" value="InterPro"/>
</dbReference>
<keyword evidence="2" id="KW-0238">DNA-binding</keyword>
<evidence type="ECO:0000256" key="1">
    <source>
        <dbReference type="ARBA" id="ARBA00023015"/>
    </source>
</evidence>
<proteinExistence type="predicted"/>
<dbReference type="CDD" id="cd17536">
    <property type="entry name" value="REC_YesN-like"/>
    <property type="match status" value="1"/>
</dbReference>
<dbReference type="InterPro" id="IPR018060">
    <property type="entry name" value="HTH_AraC"/>
</dbReference>
<dbReference type="Gene3D" id="3.40.50.2300">
    <property type="match status" value="1"/>
</dbReference>
<dbReference type="InterPro" id="IPR020449">
    <property type="entry name" value="Tscrpt_reg_AraC-type_HTH"/>
</dbReference>
<dbReference type="SMART" id="SM00342">
    <property type="entry name" value="HTH_ARAC"/>
    <property type="match status" value="1"/>
</dbReference>
<dbReference type="Pfam" id="PF00072">
    <property type="entry name" value="Response_reg"/>
    <property type="match status" value="1"/>
</dbReference>
<dbReference type="PROSITE" id="PS50110">
    <property type="entry name" value="RESPONSE_REGULATORY"/>
    <property type="match status" value="1"/>
</dbReference>
<dbReference type="Proteomes" id="UP000315215">
    <property type="component" value="Chromosome"/>
</dbReference>
<dbReference type="RefSeq" id="WP_143892417.1">
    <property type="nucleotide sequence ID" value="NZ_CP041666.1"/>
</dbReference>
<sequence>MVQLCKVLIVDDEMLIRQGIINYMNWESEGFQIVDQSSNGEEALSLIEKHKPHVVITDIVMPVMDGTELVKVIKRDYPDIEVVVLSSFENFDYVHSTFKEGIVDYILKPKLTSEELLESLYKAVKRIPNFEFCKNTQKIKPSTSKQLQQVIHGSQEVDKLPLLDFSYPYFCLIFFFSASNRYPTRNYLSTTLSRYVTSYQLEELVRDESELTYLVNMNRQSFEPLNTNVQALMGRIRADFPDLQLFVNHFFSNVRSLKEEYERSKARMKQLAFYLPTKSIFLPDLLLEESESQVELDRTSVMKLYKQHQVEEAIFQLLDYIDSLSKQYDLPVEEFKSLIGNQMFDIIVALGSLNYNTDSLERDKYSLFTTLNEAKTVKEALLPFYQFLDYTRDIAAPKKVKRQDGNMKKLLEYVNQHYAEPLGLTELAEHFHFNPSYLSNYFSTHHGEGFSEYVNKVRITKACELLKKSKQSISNISEEVGYSDPSYFSKVFKKMVGVSPSQFRRDEVS</sequence>
<dbReference type="InterPro" id="IPR009057">
    <property type="entry name" value="Homeodomain-like_sf"/>
</dbReference>
<dbReference type="OrthoDB" id="342399at2"/>
<dbReference type="GO" id="GO:0000160">
    <property type="term" value="P:phosphorelay signal transduction system"/>
    <property type="evidence" value="ECO:0007669"/>
    <property type="project" value="InterPro"/>
</dbReference>
<accession>A0A516KDZ6</accession>
<feature type="modified residue" description="4-aspartylphosphate" evidence="4">
    <location>
        <position position="58"/>
    </location>
</feature>
<dbReference type="PRINTS" id="PR00032">
    <property type="entry name" value="HTHARAC"/>
</dbReference>
<feature type="domain" description="Response regulatory" evidence="6">
    <location>
        <begin position="6"/>
        <end position="123"/>
    </location>
</feature>
<gene>
    <name evidence="7" type="ORF">FN924_05245</name>
</gene>